<feature type="domain" description="SnoaL-like" evidence="1">
    <location>
        <begin position="11"/>
        <end position="114"/>
    </location>
</feature>
<evidence type="ECO:0000313" key="3">
    <source>
        <dbReference type="Proteomes" id="UP000234328"/>
    </source>
</evidence>
<dbReference type="Pfam" id="PF12680">
    <property type="entry name" value="SnoaL_2"/>
    <property type="match status" value="1"/>
</dbReference>
<dbReference type="Proteomes" id="UP000234328">
    <property type="component" value="Unassembled WGS sequence"/>
</dbReference>
<sequence>MSGTITVATLKEFLAAFNAHDLDAIMEFFSDDCELCMPRGKEPWGTRYVGKPAVREGLAGRFAGVPDVHYGEDSHWVADNLGVSTWLLSGTTKAGELIRVRGVDLLEFRNGKIAKKDSYWKIIEK</sequence>
<dbReference type="AlphaFoldDB" id="A0A2N4UKI8"/>
<dbReference type="Gene3D" id="3.10.450.50">
    <property type="match status" value="1"/>
</dbReference>
<evidence type="ECO:0000259" key="1">
    <source>
        <dbReference type="Pfam" id="PF12680"/>
    </source>
</evidence>
<name>A0A2N4UKI8_9BURK</name>
<accession>A0A2N4UKI8</accession>
<comment type="caution">
    <text evidence="2">The sequence shown here is derived from an EMBL/GenBank/DDBJ whole genome shotgun (WGS) entry which is preliminary data.</text>
</comment>
<organism evidence="2 3">
    <name type="scientific">Pollutimonas nitritireducens</name>
    <dbReference type="NCBI Taxonomy" id="2045209"/>
    <lineage>
        <taxon>Bacteria</taxon>
        <taxon>Pseudomonadati</taxon>
        <taxon>Pseudomonadota</taxon>
        <taxon>Betaproteobacteria</taxon>
        <taxon>Burkholderiales</taxon>
        <taxon>Alcaligenaceae</taxon>
        <taxon>Pollutimonas</taxon>
    </lineage>
</organism>
<reference evidence="2 3" key="1">
    <citation type="submission" date="2017-10" db="EMBL/GenBank/DDBJ databases">
        <title>Two draft genome sequences of Pusillimonas sp. strains isolated from a nitrate- and radionuclide-contaminated groundwater in Russia.</title>
        <authorList>
            <person name="Grouzdev D.S."/>
            <person name="Tourova T.P."/>
            <person name="Goeva M.A."/>
            <person name="Babich T.L."/>
            <person name="Sokolova D.S."/>
            <person name="Abdullin R."/>
            <person name="Poltaraus A.B."/>
            <person name="Toshchakov S.V."/>
            <person name="Nazina T.N."/>
        </authorList>
    </citation>
    <scope>NUCLEOTIDE SEQUENCE [LARGE SCALE GENOMIC DNA]</scope>
    <source>
        <strain evidence="2 3">JR1/69-2-13</strain>
    </source>
</reference>
<dbReference type="InterPro" id="IPR037401">
    <property type="entry name" value="SnoaL-like"/>
</dbReference>
<gene>
    <name evidence="2" type="ORF">CR155_00215</name>
</gene>
<dbReference type="SUPFAM" id="SSF54427">
    <property type="entry name" value="NTF2-like"/>
    <property type="match status" value="1"/>
</dbReference>
<dbReference type="OrthoDB" id="13610at2"/>
<evidence type="ECO:0000313" key="2">
    <source>
        <dbReference type="EMBL" id="PLC55520.1"/>
    </source>
</evidence>
<keyword evidence="3" id="KW-1185">Reference proteome</keyword>
<protein>
    <submittedName>
        <fullName evidence="2">DUF4440 domain-containing protein</fullName>
    </submittedName>
</protein>
<dbReference type="InterPro" id="IPR032710">
    <property type="entry name" value="NTF2-like_dom_sf"/>
</dbReference>
<dbReference type="RefSeq" id="WP_102068001.1">
    <property type="nucleotide sequence ID" value="NZ_PDNV01000001.1"/>
</dbReference>
<dbReference type="EMBL" id="PDNV01000001">
    <property type="protein sequence ID" value="PLC55520.1"/>
    <property type="molecule type" value="Genomic_DNA"/>
</dbReference>
<proteinExistence type="predicted"/>